<dbReference type="EMBL" id="JABELV010000042">
    <property type="protein sequence ID" value="KAG7561982.1"/>
    <property type="molecule type" value="Genomic_DNA"/>
</dbReference>
<comment type="caution">
    <text evidence="2">The sequence shown here is derived from an EMBL/GenBank/DDBJ whole genome shotgun (WGS) entry which is preliminary data.</text>
</comment>
<evidence type="ECO:0000256" key="1">
    <source>
        <dbReference type="SAM" id="MobiDB-lite"/>
    </source>
</evidence>
<dbReference type="AlphaFoldDB" id="A0A8K0JN14"/>
<keyword evidence="3" id="KW-1185">Reference proteome</keyword>
<feature type="compositionally biased region" description="Low complexity" evidence="1">
    <location>
        <begin position="458"/>
        <end position="474"/>
    </location>
</feature>
<evidence type="ECO:0000313" key="3">
    <source>
        <dbReference type="Proteomes" id="UP000812966"/>
    </source>
</evidence>
<feature type="region of interest" description="Disordered" evidence="1">
    <location>
        <begin position="436"/>
        <end position="490"/>
    </location>
</feature>
<organism evidence="2 3">
    <name type="scientific">Filobasidium floriforme</name>
    <dbReference type="NCBI Taxonomy" id="5210"/>
    <lineage>
        <taxon>Eukaryota</taxon>
        <taxon>Fungi</taxon>
        <taxon>Dikarya</taxon>
        <taxon>Basidiomycota</taxon>
        <taxon>Agaricomycotina</taxon>
        <taxon>Tremellomycetes</taxon>
        <taxon>Filobasidiales</taxon>
        <taxon>Filobasidiaceae</taxon>
        <taxon>Filobasidium</taxon>
    </lineage>
</organism>
<accession>A0A8K0JN14</accession>
<feature type="compositionally biased region" description="Basic residues" evidence="1">
    <location>
        <begin position="437"/>
        <end position="448"/>
    </location>
</feature>
<proteinExistence type="predicted"/>
<sequence>MAIIAYWYVRLPNSQAVDWECITYLTRSQPSHYDMYDSGTAASRGSLHHGYACSVNTAIPVSSLIGPESPSLNPTEIHHCQRCDGAVRSNPEEVVRLDEALDERKKKALATNTVNPLQIRDEWFCQPCKVWKWVHPPQKCLAGNHMLAHQTACRGIWRETKAEGIHDIEPYMFLNWLYGRPIKRLTRDTDLDRYRLYCLDVEDFEPKKRVVDPGDGVESPSSHQDLVFSDRLCLADEQTVDEHQRDRWDACNGVGKSFSCSCPGKMTYSRLDDRYLGTPHGEVACSPEPPAAETNQRGKWQGKAFQRKDTMSRRLKEVQERLRRPAANEIDGPGFLWECHVYNKDHQSWMPRVCECDGYYWHPAPSSCTDQIRRYRHEKLSLPVKEAFEQEHPTYKGQELHLWMYFWVVKRDNKPFDPAKAEILLETEALKGEVRRNKQRLAQRKRYRDSRQQIRSITNSVNSRSSAKSSSNTSRTKKNRKQEKDQVAQSLDVSAADVLGDSLYVSPNGDQFSRGSHEMGHSALFRADTFAIPQKTMDDQWVQDSHLGSYSKSFLHDGNGYLGESTPSETTVMRELQRLTSMATREESVLYELQPQGGCQAGQEMVALPSSIYSSGENSYRDWEPEWFTQD</sequence>
<evidence type="ECO:0000313" key="2">
    <source>
        <dbReference type="EMBL" id="KAG7561982.1"/>
    </source>
</evidence>
<gene>
    <name evidence="2" type="ORF">FFLO_02622</name>
</gene>
<reference evidence="2" key="1">
    <citation type="submission" date="2020-04" db="EMBL/GenBank/DDBJ databases">
        <title>Analysis of mating type loci in Filobasidium floriforme.</title>
        <authorList>
            <person name="Nowrousian M."/>
        </authorList>
    </citation>
    <scope>NUCLEOTIDE SEQUENCE</scope>
    <source>
        <strain evidence="2">CBS 6242</strain>
    </source>
</reference>
<dbReference type="Proteomes" id="UP000812966">
    <property type="component" value="Unassembled WGS sequence"/>
</dbReference>
<name>A0A8K0JN14_9TREE</name>
<protein>
    <submittedName>
        <fullName evidence="2">Uncharacterized protein</fullName>
    </submittedName>
</protein>